<keyword evidence="3" id="KW-1185">Reference proteome</keyword>
<proteinExistence type="predicted"/>
<dbReference type="AlphaFoldDB" id="A0AAU9FQG2"/>
<dbReference type="Proteomes" id="UP001500889">
    <property type="component" value="Chromosome J"/>
</dbReference>
<name>A0AAU9FQG2_DROMD</name>
<dbReference type="EMBL" id="AP029265">
    <property type="protein sequence ID" value="BFF98209.1"/>
    <property type="molecule type" value="Genomic_DNA"/>
</dbReference>
<accession>A0AAU9FQG2</accession>
<gene>
    <name evidence="2" type="ORF">DMAD_06437</name>
</gene>
<evidence type="ECO:0000256" key="1">
    <source>
        <dbReference type="SAM" id="MobiDB-lite"/>
    </source>
</evidence>
<feature type="region of interest" description="Disordered" evidence="1">
    <location>
        <begin position="1"/>
        <end position="21"/>
    </location>
</feature>
<sequence>MARKKQKSRQKRSTLRSPLTAHKKQQFLKPLLVSESESGCRNLGAILVSPKQPAAACLIIPPQLCRRTASQPQYVRQMEPSAMA</sequence>
<feature type="compositionally biased region" description="Basic residues" evidence="1">
    <location>
        <begin position="1"/>
        <end position="14"/>
    </location>
</feature>
<organism evidence="2 3">
    <name type="scientific">Drosophila madeirensis</name>
    <name type="common">Fruit fly</name>
    <dbReference type="NCBI Taxonomy" id="30013"/>
    <lineage>
        <taxon>Eukaryota</taxon>
        <taxon>Metazoa</taxon>
        <taxon>Ecdysozoa</taxon>
        <taxon>Arthropoda</taxon>
        <taxon>Hexapoda</taxon>
        <taxon>Insecta</taxon>
        <taxon>Pterygota</taxon>
        <taxon>Neoptera</taxon>
        <taxon>Endopterygota</taxon>
        <taxon>Diptera</taxon>
        <taxon>Brachycera</taxon>
        <taxon>Muscomorpha</taxon>
        <taxon>Ephydroidea</taxon>
        <taxon>Drosophilidae</taxon>
        <taxon>Drosophila</taxon>
        <taxon>Sophophora</taxon>
    </lineage>
</organism>
<evidence type="ECO:0000313" key="3">
    <source>
        <dbReference type="Proteomes" id="UP001500889"/>
    </source>
</evidence>
<reference evidence="2 3" key="1">
    <citation type="submission" date="2024-02" db="EMBL/GenBank/DDBJ databases">
        <title>A chromosome-level genome assembly of Drosophila madeirensis, a fruit fly species endemic to Madeira island.</title>
        <authorList>
            <person name="Tomihara K."/>
            <person name="Llopart A."/>
            <person name="Yamamoto D."/>
        </authorList>
    </citation>
    <scope>NUCLEOTIDE SEQUENCE [LARGE SCALE GENOMIC DNA]</scope>
    <source>
        <strain evidence="2 3">RF1</strain>
    </source>
</reference>
<protein>
    <submittedName>
        <fullName evidence="2">Uncharacterized protein</fullName>
    </submittedName>
</protein>
<evidence type="ECO:0000313" key="2">
    <source>
        <dbReference type="EMBL" id="BFF98209.1"/>
    </source>
</evidence>